<protein>
    <submittedName>
        <fullName evidence="2">Uncharacterized protein</fullName>
    </submittedName>
</protein>
<feature type="compositionally biased region" description="Polar residues" evidence="1">
    <location>
        <begin position="418"/>
        <end position="430"/>
    </location>
</feature>
<feature type="region of interest" description="Disordered" evidence="1">
    <location>
        <begin position="370"/>
        <end position="397"/>
    </location>
</feature>
<feature type="region of interest" description="Disordered" evidence="1">
    <location>
        <begin position="416"/>
        <end position="446"/>
    </location>
</feature>
<feature type="compositionally biased region" description="Low complexity" evidence="1">
    <location>
        <begin position="289"/>
        <end position="305"/>
    </location>
</feature>
<dbReference type="OrthoDB" id="2752849at2759"/>
<feature type="region of interest" description="Disordered" evidence="1">
    <location>
        <begin position="83"/>
        <end position="138"/>
    </location>
</feature>
<dbReference type="Proteomes" id="UP000256964">
    <property type="component" value="Unassembled WGS sequence"/>
</dbReference>
<evidence type="ECO:0000313" key="2">
    <source>
        <dbReference type="EMBL" id="RDX44698.1"/>
    </source>
</evidence>
<sequence>MTTGGLSPFTSCADGLGILPSAESLDHRSVYSLALTGSTCTISSIADPDGTRGRSRTKTMRTKEIEKSPIPHRFHLVPAGRRRLGAGSSLSPKPSTTWRFKECSDGGETESVYSTRSPSLYDFDVSPDPVQDDDEPKPERSIIEGLISDALQSPVFESYRPSQVDLDYVSSPQASSYTLVNEQSSKSKRFSSIYKSTQDFCEIDDVALTEQVLEDALLLQTSQPSASLADLEVGEEDTSYDDDYDHRVHASHEDRALVDSLLFDDPDSASGGSDNHLDCVPSPEKAQPSSSSHTPLDSSFSSYSVHSDRSNNSAPRPAPSDSMRSMLSRRATEMSFGSAYNLPSPSDRRFALRRQAIYADYGFQIAFPDSDSDSSLRQGPHHHSPTKPHKKGHAVGGRAASASAYVFSASATGIPRSAWSTSTSGASLKSVTDPADGTSRYISPLPSRGALNLAQANDKLEGLSVQDGLLASSRLPLANADGPGLKTSTPPLSLKSRSLRWLAQDPSSRTSGISAVSAEVHGSSGSSRCVPRPLERPWVPLRVTKRDSSNPLVLCVPVSRSDRAGRFAIWQDEPGHHPIVEALLCEVRRAIEEWKGIGAVMVYF</sequence>
<organism evidence="2 3">
    <name type="scientific">Lentinus brumalis</name>
    <dbReference type="NCBI Taxonomy" id="2498619"/>
    <lineage>
        <taxon>Eukaryota</taxon>
        <taxon>Fungi</taxon>
        <taxon>Dikarya</taxon>
        <taxon>Basidiomycota</taxon>
        <taxon>Agaricomycotina</taxon>
        <taxon>Agaricomycetes</taxon>
        <taxon>Polyporales</taxon>
        <taxon>Polyporaceae</taxon>
        <taxon>Lentinus</taxon>
    </lineage>
</organism>
<evidence type="ECO:0000313" key="3">
    <source>
        <dbReference type="Proteomes" id="UP000256964"/>
    </source>
</evidence>
<feature type="region of interest" description="Disordered" evidence="1">
    <location>
        <begin position="45"/>
        <end position="68"/>
    </location>
</feature>
<accession>A0A371CWP6</accession>
<dbReference type="AlphaFoldDB" id="A0A371CWP6"/>
<evidence type="ECO:0000256" key="1">
    <source>
        <dbReference type="SAM" id="MobiDB-lite"/>
    </source>
</evidence>
<feature type="compositionally biased region" description="Basic residues" evidence="1">
    <location>
        <begin position="379"/>
        <end position="393"/>
    </location>
</feature>
<feature type="compositionally biased region" description="Polar residues" evidence="1">
    <location>
        <begin position="88"/>
        <end position="98"/>
    </location>
</feature>
<dbReference type="EMBL" id="KZ857446">
    <property type="protein sequence ID" value="RDX44698.1"/>
    <property type="molecule type" value="Genomic_DNA"/>
</dbReference>
<feature type="region of interest" description="Disordered" evidence="1">
    <location>
        <begin position="262"/>
        <end position="324"/>
    </location>
</feature>
<proteinExistence type="predicted"/>
<gene>
    <name evidence="2" type="ORF">OH76DRAFT_1408767</name>
</gene>
<reference evidence="2 3" key="1">
    <citation type="journal article" date="2018" name="Biotechnol. Biofuels">
        <title>Integrative visual omics of the white-rot fungus Polyporus brumalis exposes the biotechnological potential of its oxidative enzymes for delignifying raw plant biomass.</title>
        <authorList>
            <person name="Miyauchi S."/>
            <person name="Rancon A."/>
            <person name="Drula E."/>
            <person name="Hage H."/>
            <person name="Chaduli D."/>
            <person name="Favel A."/>
            <person name="Grisel S."/>
            <person name="Henrissat B."/>
            <person name="Herpoel-Gimbert I."/>
            <person name="Ruiz-Duenas F.J."/>
            <person name="Chevret D."/>
            <person name="Hainaut M."/>
            <person name="Lin J."/>
            <person name="Wang M."/>
            <person name="Pangilinan J."/>
            <person name="Lipzen A."/>
            <person name="Lesage-Meessen L."/>
            <person name="Navarro D."/>
            <person name="Riley R."/>
            <person name="Grigoriev I.V."/>
            <person name="Zhou S."/>
            <person name="Raouche S."/>
            <person name="Rosso M.N."/>
        </authorList>
    </citation>
    <scope>NUCLEOTIDE SEQUENCE [LARGE SCALE GENOMIC DNA]</scope>
    <source>
        <strain evidence="2 3">BRFM 1820</strain>
    </source>
</reference>
<keyword evidence="3" id="KW-1185">Reference proteome</keyword>
<name>A0A371CWP6_9APHY</name>